<dbReference type="eggNOG" id="ENOG502QQ4F">
    <property type="taxonomic scope" value="Eukaryota"/>
</dbReference>
<dbReference type="PANTHER" id="PTHR23053">
    <property type="entry name" value="DLEC1 DELETED IN LUNG AND ESOPHAGEAL CANCER 1"/>
    <property type="match status" value="1"/>
</dbReference>
<dbReference type="GO" id="GO:1904158">
    <property type="term" value="P:axonemal central apparatus assembly"/>
    <property type="evidence" value="ECO:0007669"/>
    <property type="project" value="TreeGrafter"/>
</dbReference>
<dbReference type="STRING" id="7244.B4LTY9"/>
<proteinExistence type="predicted"/>
<feature type="compositionally biased region" description="Acidic residues" evidence="1">
    <location>
        <begin position="25"/>
        <end position="36"/>
    </location>
</feature>
<name>B4LTY9_DROVI</name>
<evidence type="ECO:0000256" key="1">
    <source>
        <dbReference type="SAM" id="MobiDB-lite"/>
    </source>
</evidence>
<feature type="region of interest" description="Disordered" evidence="1">
    <location>
        <begin position="1"/>
        <end position="42"/>
    </location>
</feature>
<dbReference type="Proteomes" id="UP000008792">
    <property type="component" value="Unassembled WGS sequence"/>
</dbReference>
<dbReference type="GO" id="GO:0005930">
    <property type="term" value="C:axoneme"/>
    <property type="evidence" value="ECO:0007669"/>
    <property type="project" value="TreeGrafter"/>
</dbReference>
<dbReference type="OrthoDB" id="8014496at2759"/>
<dbReference type="Gene3D" id="2.60.40.10">
    <property type="entry name" value="Immunoglobulins"/>
    <property type="match status" value="1"/>
</dbReference>
<keyword evidence="3" id="KW-1185">Reference proteome</keyword>
<evidence type="ECO:0000313" key="3">
    <source>
        <dbReference type="Proteomes" id="UP000008792"/>
    </source>
</evidence>
<dbReference type="InterPro" id="IPR033305">
    <property type="entry name" value="Hydin-like"/>
</dbReference>
<organism evidence="2 3">
    <name type="scientific">Drosophila virilis</name>
    <name type="common">Fruit fly</name>
    <dbReference type="NCBI Taxonomy" id="7244"/>
    <lineage>
        <taxon>Eukaryota</taxon>
        <taxon>Metazoa</taxon>
        <taxon>Ecdysozoa</taxon>
        <taxon>Arthropoda</taxon>
        <taxon>Hexapoda</taxon>
        <taxon>Insecta</taxon>
        <taxon>Pterygota</taxon>
        <taxon>Neoptera</taxon>
        <taxon>Endopterygota</taxon>
        <taxon>Diptera</taxon>
        <taxon>Brachycera</taxon>
        <taxon>Muscomorpha</taxon>
        <taxon>Ephydroidea</taxon>
        <taxon>Drosophilidae</taxon>
        <taxon>Drosophila</taxon>
    </lineage>
</organism>
<gene>
    <name evidence="2" type="primary">Dvir\GJ19624</name>
    <name evidence="2" type="ORF">Dvir_GJ19624</name>
</gene>
<dbReference type="PANTHER" id="PTHR23053:SF0">
    <property type="entry name" value="HYDROCEPHALUS-INDUCING PROTEIN HOMOLOG"/>
    <property type="match status" value="1"/>
</dbReference>
<accession>B4LTY9</accession>
<dbReference type="HOGENOM" id="CLU_241182_0_0_1"/>
<dbReference type="OMA" id="MDWNAIP"/>
<dbReference type="InterPro" id="IPR013783">
    <property type="entry name" value="Ig-like_fold"/>
</dbReference>
<dbReference type="PhylomeDB" id="B4LTY9"/>
<dbReference type="GO" id="GO:0003341">
    <property type="term" value="P:cilium movement"/>
    <property type="evidence" value="ECO:0007669"/>
    <property type="project" value="TreeGrafter"/>
</dbReference>
<evidence type="ECO:0000313" key="2">
    <source>
        <dbReference type="EMBL" id="EDW65042.1"/>
    </source>
</evidence>
<dbReference type="EMBL" id="CH940649">
    <property type="protein sequence ID" value="EDW65042.1"/>
    <property type="molecule type" value="Genomic_DNA"/>
</dbReference>
<sequence length="1965" mass="228212">METCTTARFSNKPESRTVSTNGTEVSEEYNEDSFEDFEPRVPQPSYRSTASRAYGCCIAKTYYSEYVNLVDSLHIAPRLIIQKKPFRKNSTYGLNIAIRNTGLYQRKITITTDSPSDTTIVIPQPEMNRFIETDKILNVKINIRSKTSRNINRPRHIFIHSFHPNITFQVPIIVLKDMTEPFVCEHITLPPTVPRDRSHFELIMYNPTKDPINVKYRNSFKGITLYHLGKNMIVPHDYLKLLIKFDPKNLQEYKGFFNVKFGVSPPKLVIFKYVPKSMNVYINRGYLSFGLNKFGDEIQRTITICNESPHAVVMNTSFYSAPKSEEENYETESDDISEHSQISDKLLESAISMHSVLLYDFDDVRQSTSLSYSESAASHFRMEAPKELESLDSYEIIVIFRPVSGEEPFPEDEEPPFLQRTKINFCFTDFSECMQSHYIVAEGEIAGIELEVFPKVIDFRKIYLGEEHCAFIKILNVDGVTARVKYKDCLEPEDCGVRVTPPEGFVLEPCDRGIFHVSFFTIVLSRFFVTLRFKVENGAYYSVTIKGIGQHVQLRTFPQLVEFGSIPFAVPQKRLMLLMNPLAVPITMQVTATDDGLEQPLVLNIRDSTEMLPITIRDPIKHLQQVHEDLRGSNYDVDEKIELSTVEPDMLSEKSLTVNDSVYSFQFEEDIIEPVPVLAAHLLKNLKRQKIFDKSETDKRVIHEALTSLLETNYFGIMKKHSSFIFLDWNAIPSDPNEVYCDNEIIYLRPNTGRSITILIIPNRVGYFHRSLSVRICPATPMETSESTEDQQLKTLIKSEFLCSKLWFEYNCCTPEITWENCVDLTGRVIYAGEEYSFDMEFWNTSKVGGFIHYDVVPKEMNFRDGNWKFYIGSNSHVVGKCTITFRVLGTNKLSGLLRIVGGPHPYPFHLFANVLPTEICVTPKAVHVRLQVFELNKFHIYIDNCSPTITMLSMKLKDIEFQHLTTRGGKLAPTGQSMYTTLVSMFPDPDLYTNTLYIDLQFDNVLEIPITFLVEGVPIYFEPNIKEGFDAGLLFTDTKENFLANIYRYRFPVKLTNLGHRSYRLNVTRLTTYNPAKKTSACVNQPLTARFDLQPKLLEVPAEGVENMEIMMTSYEEGLYYCDFMMVVTDMKYPQRKQVIRMTVKAQFGECQLTWDRKQLNFNFQPNDPLKERSQMRTANLINLVNLPIDEVLLEVVGPFRIKELYEHTFERQIQVPLKSREEKEIFVSLNKSTMKQIFCKLVEGRINVYAVGKQHKYLSLRLTVLVPEINIIQPDLVLFDRGRPFNHNVVIINHGCTTADFKWRRIDESEHYIGDDNSEDVVAEVLSEILRTLEYNFTCEEEPNMTLRYQQCRCQFRSEQQYGSLILEIIDEIINELDLGRRRFHIPMNDMLPESLDNSDRHSSTSFVQHTIDHILDRLNIESSQHLSEPSSEYCFSDRFIYFYEKVGQVQKMDNQECLLHLPHVRRSHEVKSVFQLDVIGGRSEYLSVTLVNLVQKIKYHKDNIYLNIRPWYEMFNTVVRISNVTKYPLQLLLMGPANNETRLIDGYAKLMQEEALFLEPLGAGKVKVSGILGFNENFLRIFSVMINNSAYSFFRLRGQGIMPVLNITTPLPKVEQSISEILEEYEFMRKIYNYELFKSITEQDKEPPALSEEEGIQEDRLSSDFSEMSESEEDMPSERQRQHDIQLFKMVKTYVLVNNNQELPNAVVLNQMLVTERYIHRLRNNPDLYTLHQKVYNSYVNQTRTQGYKLPVNVRHFTVQPLPCEQLAYVLDLGPLTRDSLRRFELHLHFFGPGKLIAAARTAVRIPGLYVDFKVENHPDKKFTFWAEKCTEPEFFNKGYRNMWERLLDADTNPKLKHAHSFDFDAFVRHQRDITDKDRRMIEEYYNSLNLSVYPDHKHHFTLAKIHTANLSNFSGVDVRLIGYFKPESKYYELNQRIVDYIYIDLHMGPTLPILLRGVITA</sequence>
<protein>
    <submittedName>
        <fullName evidence="2">Uncharacterized protein, isoform A</fullName>
    </submittedName>
</protein>
<dbReference type="InParanoid" id="B4LTY9"/>
<feature type="region of interest" description="Disordered" evidence="1">
    <location>
        <begin position="1647"/>
        <end position="1683"/>
    </location>
</feature>
<dbReference type="KEGG" id="dvi:6629049"/>
<reference evidence="2 3" key="1">
    <citation type="journal article" date="2007" name="Nature">
        <title>Evolution of genes and genomes on the Drosophila phylogeny.</title>
        <authorList>
            <consortium name="Drosophila 12 Genomes Consortium"/>
            <person name="Clark A.G."/>
            <person name="Eisen M.B."/>
            <person name="Smith D.R."/>
            <person name="Bergman C.M."/>
            <person name="Oliver B."/>
            <person name="Markow T.A."/>
            <person name="Kaufman T.C."/>
            <person name="Kellis M."/>
            <person name="Gelbart W."/>
            <person name="Iyer V.N."/>
            <person name="Pollard D.A."/>
            <person name="Sackton T.B."/>
            <person name="Larracuente A.M."/>
            <person name="Singh N.D."/>
            <person name="Abad J.P."/>
            <person name="Abt D.N."/>
            <person name="Adryan B."/>
            <person name="Aguade M."/>
            <person name="Akashi H."/>
            <person name="Anderson W.W."/>
            <person name="Aquadro C.F."/>
            <person name="Ardell D.H."/>
            <person name="Arguello R."/>
            <person name="Artieri C.G."/>
            <person name="Barbash D.A."/>
            <person name="Barker D."/>
            <person name="Barsanti P."/>
            <person name="Batterham P."/>
            <person name="Batzoglou S."/>
            <person name="Begun D."/>
            <person name="Bhutkar A."/>
            <person name="Blanco E."/>
            <person name="Bosak S.A."/>
            <person name="Bradley R.K."/>
            <person name="Brand A.D."/>
            <person name="Brent M.R."/>
            <person name="Brooks A.N."/>
            <person name="Brown R.H."/>
            <person name="Butlin R.K."/>
            <person name="Caggese C."/>
            <person name="Calvi B.R."/>
            <person name="Bernardo de Carvalho A."/>
            <person name="Caspi A."/>
            <person name="Castrezana S."/>
            <person name="Celniker S.E."/>
            <person name="Chang J.L."/>
            <person name="Chapple C."/>
            <person name="Chatterji S."/>
            <person name="Chinwalla A."/>
            <person name="Civetta A."/>
            <person name="Clifton S.W."/>
            <person name="Comeron J.M."/>
            <person name="Costello J.C."/>
            <person name="Coyne J.A."/>
            <person name="Daub J."/>
            <person name="David R.G."/>
            <person name="Delcher A.L."/>
            <person name="Delehaunty K."/>
            <person name="Do C.B."/>
            <person name="Ebling H."/>
            <person name="Edwards K."/>
            <person name="Eickbush T."/>
            <person name="Evans J.D."/>
            <person name="Filipski A."/>
            <person name="Findeiss S."/>
            <person name="Freyhult E."/>
            <person name="Fulton L."/>
            <person name="Fulton R."/>
            <person name="Garcia A.C."/>
            <person name="Gardiner A."/>
            <person name="Garfield D.A."/>
            <person name="Garvin B.E."/>
            <person name="Gibson G."/>
            <person name="Gilbert D."/>
            <person name="Gnerre S."/>
            <person name="Godfrey J."/>
            <person name="Good R."/>
            <person name="Gotea V."/>
            <person name="Gravely B."/>
            <person name="Greenberg A.J."/>
            <person name="Griffiths-Jones S."/>
            <person name="Gross S."/>
            <person name="Guigo R."/>
            <person name="Gustafson E.A."/>
            <person name="Haerty W."/>
            <person name="Hahn M.W."/>
            <person name="Halligan D.L."/>
            <person name="Halpern A.L."/>
            <person name="Halter G.M."/>
            <person name="Han M.V."/>
            <person name="Heger A."/>
            <person name="Hillier L."/>
            <person name="Hinrichs A.S."/>
            <person name="Holmes I."/>
            <person name="Hoskins R.A."/>
            <person name="Hubisz M.J."/>
            <person name="Hultmark D."/>
            <person name="Huntley M.A."/>
            <person name="Jaffe D.B."/>
            <person name="Jagadeeshan S."/>
            <person name="Jeck W.R."/>
            <person name="Johnson J."/>
            <person name="Jones C.D."/>
            <person name="Jordan W.C."/>
            <person name="Karpen G.H."/>
            <person name="Kataoka E."/>
            <person name="Keightley P.D."/>
            <person name="Kheradpour P."/>
            <person name="Kirkness E.F."/>
            <person name="Koerich L.B."/>
            <person name="Kristiansen K."/>
            <person name="Kudrna D."/>
            <person name="Kulathinal R.J."/>
            <person name="Kumar S."/>
            <person name="Kwok R."/>
            <person name="Lander E."/>
            <person name="Langley C.H."/>
            <person name="Lapoint R."/>
            <person name="Lazzaro B.P."/>
            <person name="Lee S.J."/>
            <person name="Levesque L."/>
            <person name="Li R."/>
            <person name="Lin C.F."/>
            <person name="Lin M.F."/>
            <person name="Lindblad-Toh K."/>
            <person name="Llopart A."/>
            <person name="Long M."/>
            <person name="Low L."/>
            <person name="Lozovsky E."/>
            <person name="Lu J."/>
            <person name="Luo M."/>
            <person name="Machado C.A."/>
            <person name="Makalowski W."/>
            <person name="Marzo M."/>
            <person name="Matsuda M."/>
            <person name="Matzkin L."/>
            <person name="McAllister B."/>
            <person name="McBride C.S."/>
            <person name="McKernan B."/>
            <person name="McKernan K."/>
            <person name="Mendez-Lago M."/>
            <person name="Minx P."/>
            <person name="Mollenhauer M.U."/>
            <person name="Montooth K."/>
            <person name="Mount S.M."/>
            <person name="Mu X."/>
            <person name="Myers E."/>
            <person name="Negre B."/>
            <person name="Newfeld S."/>
            <person name="Nielsen R."/>
            <person name="Noor M.A."/>
            <person name="O'Grady P."/>
            <person name="Pachter L."/>
            <person name="Papaceit M."/>
            <person name="Parisi M.J."/>
            <person name="Parisi M."/>
            <person name="Parts L."/>
            <person name="Pedersen J.S."/>
            <person name="Pesole G."/>
            <person name="Phillippy A.M."/>
            <person name="Ponting C.P."/>
            <person name="Pop M."/>
            <person name="Porcelli D."/>
            <person name="Powell J.R."/>
            <person name="Prohaska S."/>
            <person name="Pruitt K."/>
            <person name="Puig M."/>
            <person name="Quesneville H."/>
            <person name="Ram K.R."/>
            <person name="Rand D."/>
            <person name="Rasmussen M.D."/>
            <person name="Reed L.K."/>
            <person name="Reenan R."/>
            <person name="Reily A."/>
            <person name="Remington K.A."/>
            <person name="Rieger T.T."/>
            <person name="Ritchie M.G."/>
            <person name="Robin C."/>
            <person name="Rogers Y.H."/>
            <person name="Rohde C."/>
            <person name="Rozas J."/>
            <person name="Rubenfield M.J."/>
            <person name="Ruiz A."/>
            <person name="Russo S."/>
            <person name="Salzberg S.L."/>
            <person name="Sanchez-Gracia A."/>
            <person name="Saranga D.J."/>
            <person name="Sato H."/>
            <person name="Schaeffer S.W."/>
            <person name="Schatz M.C."/>
            <person name="Schlenke T."/>
            <person name="Schwartz R."/>
            <person name="Segarra C."/>
            <person name="Singh R.S."/>
            <person name="Sirot L."/>
            <person name="Sirota M."/>
            <person name="Sisneros N.B."/>
            <person name="Smith C.D."/>
            <person name="Smith T.F."/>
            <person name="Spieth J."/>
            <person name="Stage D.E."/>
            <person name="Stark A."/>
            <person name="Stephan W."/>
            <person name="Strausberg R.L."/>
            <person name="Strempel S."/>
            <person name="Sturgill D."/>
            <person name="Sutton G."/>
            <person name="Sutton G.G."/>
            <person name="Tao W."/>
            <person name="Teichmann S."/>
            <person name="Tobari Y.N."/>
            <person name="Tomimura Y."/>
            <person name="Tsolas J.M."/>
            <person name="Valente V.L."/>
            <person name="Venter E."/>
            <person name="Venter J.C."/>
            <person name="Vicario S."/>
            <person name="Vieira F.G."/>
            <person name="Vilella A.J."/>
            <person name="Villasante A."/>
            <person name="Walenz B."/>
            <person name="Wang J."/>
            <person name="Wasserman M."/>
            <person name="Watts T."/>
            <person name="Wilson D."/>
            <person name="Wilson R.K."/>
            <person name="Wing R.A."/>
            <person name="Wolfner M.F."/>
            <person name="Wong A."/>
            <person name="Wong G.K."/>
            <person name="Wu C.I."/>
            <person name="Wu G."/>
            <person name="Yamamoto D."/>
            <person name="Yang H.P."/>
            <person name="Yang S.P."/>
            <person name="Yorke J.A."/>
            <person name="Yoshida K."/>
            <person name="Zdobnov E."/>
            <person name="Zhang P."/>
            <person name="Zhang Y."/>
            <person name="Zimin A.V."/>
            <person name="Baldwin J."/>
            <person name="Abdouelleil A."/>
            <person name="Abdulkadir J."/>
            <person name="Abebe A."/>
            <person name="Abera B."/>
            <person name="Abreu J."/>
            <person name="Acer S.C."/>
            <person name="Aftuck L."/>
            <person name="Alexander A."/>
            <person name="An P."/>
            <person name="Anderson E."/>
            <person name="Anderson S."/>
            <person name="Arachi H."/>
            <person name="Azer M."/>
            <person name="Bachantsang P."/>
            <person name="Barry A."/>
            <person name="Bayul T."/>
            <person name="Berlin A."/>
            <person name="Bessette D."/>
            <person name="Bloom T."/>
            <person name="Blye J."/>
            <person name="Boguslavskiy L."/>
            <person name="Bonnet C."/>
            <person name="Boukhgalter B."/>
            <person name="Bourzgui I."/>
            <person name="Brown A."/>
            <person name="Cahill P."/>
            <person name="Channer S."/>
            <person name="Cheshatsang Y."/>
            <person name="Chuda L."/>
            <person name="Citroen M."/>
            <person name="Collymore A."/>
            <person name="Cooke P."/>
            <person name="Costello M."/>
            <person name="D'Aco K."/>
            <person name="Daza R."/>
            <person name="De Haan G."/>
            <person name="DeGray S."/>
            <person name="DeMaso C."/>
            <person name="Dhargay N."/>
            <person name="Dooley K."/>
            <person name="Dooley E."/>
            <person name="Doricent M."/>
            <person name="Dorje P."/>
            <person name="Dorjee K."/>
            <person name="Dupes A."/>
            <person name="Elong R."/>
            <person name="Falk J."/>
            <person name="Farina A."/>
            <person name="Faro S."/>
            <person name="Ferguson D."/>
            <person name="Fisher S."/>
            <person name="Foley C.D."/>
            <person name="Franke A."/>
            <person name="Friedrich D."/>
            <person name="Gadbois L."/>
            <person name="Gearin G."/>
            <person name="Gearin C.R."/>
            <person name="Giannoukos G."/>
            <person name="Goode T."/>
            <person name="Graham J."/>
            <person name="Grandbois E."/>
            <person name="Grewal S."/>
            <person name="Gyaltsen K."/>
            <person name="Hafez N."/>
            <person name="Hagos B."/>
            <person name="Hall J."/>
            <person name="Henson C."/>
            <person name="Hollinger A."/>
            <person name="Honan T."/>
            <person name="Huard M.D."/>
            <person name="Hughes L."/>
            <person name="Hurhula B."/>
            <person name="Husby M.E."/>
            <person name="Kamat A."/>
            <person name="Kanga B."/>
            <person name="Kashin S."/>
            <person name="Khazanovich D."/>
            <person name="Kisner P."/>
            <person name="Lance K."/>
            <person name="Lara M."/>
            <person name="Lee W."/>
            <person name="Lennon N."/>
            <person name="Letendre F."/>
            <person name="LeVine R."/>
            <person name="Lipovsky A."/>
            <person name="Liu X."/>
            <person name="Liu J."/>
            <person name="Liu S."/>
            <person name="Lokyitsang T."/>
            <person name="Lokyitsang Y."/>
            <person name="Lubonja R."/>
            <person name="Lui A."/>
            <person name="MacDonald P."/>
            <person name="Magnisalis V."/>
            <person name="Maru K."/>
            <person name="Matthews C."/>
            <person name="McCusker W."/>
            <person name="McDonough S."/>
            <person name="Mehta T."/>
            <person name="Meldrim J."/>
            <person name="Meneus L."/>
            <person name="Mihai O."/>
            <person name="Mihalev A."/>
            <person name="Mihova T."/>
            <person name="Mittelman R."/>
            <person name="Mlenga V."/>
            <person name="Montmayeur A."/>
            <person name="Mulrain L."/>
            <person name="Navidi A."/>
            <person name="Naylor J."/>
            <person name="Negash T."/>
            <person name="Nguyen T."/>
            <person name="Nguyen N."/>
            <person name="Nicol R."/>
            <person name="Norbu C."/>
            <person name="Norbu N."/>
            <person name="Novod N."/>
            <person name="O'Neill B."/>
            <person name="Osman S."/>
            <person name="Markiewicz E."/>
            <person name="Oyono O.L."/>
            <person name="Patti C."/>
            <person name="Phunkhang P."/>
            <person name="Pierre F."/>
            <person name="Priest M."/>
            <person name="Raghuraman S."/>
            <person name="Rege F."/>
            <person name="Reyes R."/>
            <person name="Rise C."/>
            <person name="Rogov P."/>
            <person name="Ross K."/>
            <person name="Ryan E."/>
            <person name="Settipalli S."/>
            <person name="Shea T."/>
            <person name="Sherpa N."/>
            <person name="Shi L."/>
            <person name="Shih D."/>
            <person name="Sparrow T."/>
            <person name="Spaulding J."/>
            <person name="Stalker J."/>
            <person name="Stange-Thomann N."/>
            <person name="Stavropoulos S."/>
            <person name="Stone C."/>
            <person name="Strader C."/>
            <person name="Tesfaye S."/>
            <person name="Thomson T."/>
            <person name="Thoulutsang Y."/>
            <person name="Thoulutsang D."/>
            <person name="Topham K."/>
            <person name="Topping I."/>
            <person name="Tsamla T."/>
            <person name="Vassiliev H."/>
            <person name="Vo A."/>
            <person name="Wangchuk T."/>
            <person name="Wangdi T."/>
            <person name="Weiand M."/>
            <person name="Wilkinson J."/>
            <person name="Wilson A."/>
            <person name="Yadav S."/>
            <person name="Young G."/>
            <person name="Yu Q."/>
            <person name="Zembek L."/>
            <person name="Zhong D."/>
            <person name="Zimmer A."/>
            <person name="Zwirko Z."/>
            <person name="Jaffe D.B."/>
            <person name="Alvarez P."/>
            <person name="Brockman W."/>
            <person name="Butler J."/>
            <person name="Chin C."/>
            <person name="Gnerre S."/>
            <person name="Grabherr M."/>
            <person name="Kleber M."/>
            <person name="Mauceli E."/>
            <person name="MacCallum I."/>
        </authorList>
    </citation>
    <scope>NUCLEOTIDE SEQUENCE [LARGE SCALE GENOMIC DNA]</scope>
    <source>
        <strain evidence="3">Tucson 15010-1051.87</strain>
    </source>
</reference>